<dbReference type="EMBL" id="JARWAF010000015">
    <property type="protein sequence ID" value="MDJ1644505.1"/>
    <property type="molecule type" value="Genomic_DNA"/>
</dbReference>
<proteinExistence type="predicted"/>
<dbReference type="Proteomes" id="UP001237194">
    <property type="component" value="Unassembled WGS sequence"/>
</dbReference>
<organism evidence="1 2">
    <name type="scientific">Streptomyces pakalii</name>
    <dbReference type="NCBI Taxonomy" id="3036494"/>
    <lineage>
        <taxon>Bacteria</taxon>
        <taxon>Bacillati</taxon>
        <taxon>Actinomycetota</taxon>
        <taxon>Actinomycetes</taxon>
        <taxon>Kitasatosporales</taxon>
        <taxon>Streptomycetaceae</taxon>
        <taxon>Streptomyces</taxon>
    </lineage>
</organism>
<evidence type="ECO:0000313" key="2">
    <source>
        <dbReference type="Proteomes" id="UP001237194"/>
    </source>
</evidence>
<comment type="caution">
    <text evidence="1">The sequence shown here is derived from an EMBL/GenBank/DDBJ whole genome shotgun (WGS) entry which is preliminary data.</text>
</comment>
<gene>
    <name evidence="1" type="ORF">P5W92_29430</name>
</gene>
<evidence type="ECO:0000313" key="1">
    <source>
        <dbReference type="EMBL" id="MDJ1644505.1"/>
    </source>
</evidence>
<keyword evidence="2" id="KW-1185">Reference proteome</keyword>
<reference evidence="1 2" key="1">
    <citation type="submission" date="2023-04" db="EMBL/GenBank/DDBJ databases">
        <title>A novel species of the genus Streptomyces: Streptomyces pakalii sp. nov. isolated from a Mexican soil jungle.</title>
        <authorList>
            <person name="Chavez-Hernandez M.A."/>
            <person name="Ortiz-Alvarez J."/>
            <person name="Villa-Tanaca L."/>
            <person name="Hernandez-Rodriguez C."/>
        </authorList>
    </citation>
    <scope>NUCLEOTIDE SEQUENCE [LARGE SCALE GENOMIC DNA]</scope>
    <source>
        <strain evidence="1 2">ENCB-J15</strain>
    </source>
</reference>
<sequence length="69" mass="7616">MRAVSLRFGAERVYPMSHPGPDDRFSEELVNSVAALLVGYGYPPFENLQDWAALETALGAFLYQPVKGV</sequence>
<name>A0ABT7DFA0_9ACTN</name>
<accession>A0ABT7DFA0</accession>
<protein>
    <submittedName>
        <fullName evidence="1">Uncharacterized protein</fullName>
    </submittedName>
</protein>
<dbReference type="RefSeq" id="WP_283899772.1">
    <property type="nucleotide sequence ID" value="NZ_JARWAF010000015.1"/>
</dbReference>